<keyword evidence="6" id="KW-1185">Reference proteome</keyword>
<evidence type="ECO:0000256" key="3">
    <source>
        <dbReference type="ARBA" id="ARBA00038502"/>
    </source>
</evidence>
<keyword evidence="1" id="KW-0808">Transferase</keyword>
<evidence type="ECO:0000256" key="1">
    <source>
        <dbReference type="ARBA" id="ARBA00022679"/>
    </source>
</evidence>
<evidence type="ECO:0000313" key="5">
    <source>
        <dbReference type="EMBL" id="MCL3996063.1"/>
    </source>
</evidence>
<dbReference type="PANTHER" id="PTHR43792:SF8">
    <property type="entry name" value="[RIBOSOMAL PROTEIN US5]-ALANINE N-ACETYLTRANSFERASE"/>
    <property type="match status" value="1"/>
</dbReference>
<dbReference type="CDD" id="cd04301">
    <property type="entry name" value="NAT_SF"/>
    <property type="match status" value="1"/>
</dbReference>
<dbReference type="InterPro" id="IPR016181">
    <property type="entry name" value="Acyl_CoA_acyltransferase"/>
</dbReference>
<evidence type="ECO:0000259" key="4">
    <source>
        <dbReference type="PROSITE" id="PS51186"/>
    </source>
</evidence>
<gene>
    <name evidence="5" type="ORF">M4438_21560</name>
</gene>
<dbReference type="Pfam" id="PF13302">
    <property type="entry name" value="Acetyltransf_3"/>
    <property type="match status" value="1"/>
</dbReference>
<dbReference type="PANTHER" id="PTHR43792">
    <property type="entry name" value="GNAT FAMILY, PUTATIVE (AFU_ORTHOLOGUE AFUA_3G00765)-RELATED-RELATED"/>
    <property type="match status" value="1"/>
</dbReference>
<reference evidence="5 6" key="1">
    <citation type="submission" date="2022-05" db="EMBL/GenBank/DDBJ databases">
        <title>Genome Resource of Streptomyces lavenduligriseus GA1-1, a Strain with Broad-Spectrum Antifungal Activity against Phytopathogenic Fungi.</title>
        <authorList>
            <person name="Qi D."/>
        </authorList>
    </citation>
    <scope>NUCLEOTIDE SEQUENCE [LARGE SCALE GENOMIC DNA]</scope>
    <source>
        <strain evidence="5 6">GA1-1</strain>
    </source>
</reference>
<sequence>MIIPDEVLPGGTRLRLVSLDDAEALHSAYAANRDHLAPWEPRRPDSFFTVEGQAERIREQLRQFTEERAVPWVFESHGAIIGTITLSGMAFGPFCSAYLGYWVAADQQNRGLASAGVASVCRAARAIGLHRIEATTLLDNAPSQRVLSKNGFEPIGMAPRYLHINGEWRDHRLFQRILHDGPPTG</sequence>
<dbReference type="InterPro" id="IPR000182">
    <property type="entry name" value="GNAT_dom"/>
</dbReference>
<evidence type="ECO:0000313" key="6">
    <source>
        <dbReference type="Proteomes" id="UP001202052"/>
    </source>
</evidence>
<dbReference type="Gene3D" id="3.40.630.30">
    <property type="match status" value="1"/>
</dbReference>
<evidence type="ECO:0000256" key="2">
    <source>
        <dbReference type="ARBA" id="ARBA00023315"/>
    </source>
</evidence>
<accession>A0ABT0NX67</accession>
<comment type="similarity">
    <text evidence="3">Belongs to the acetyltransferase family. RimJ subfamily.</text>
</comment>
<dbReference type="EMBL" id="JAMCCK010000031">
    <property type="protein sequence ID" value="MCL3996063.1"/>
    <property type="molecule type" value="Genomic_DNA"/>
</dbReference>
<protein>
    <submittedName>
        <fullName evidence="5">GNAT family N-acetyltransferase</fullName>
    </submittedName>
</protein>
<name>A0ABT0NX67_9ACTN</name>
<dbReference type="SUPFAM" id="SSF55729">
    <property type="entry name" value="Acyl-CoA N-acyltransferases (Nat)"/>
    <property type="match status" value="1"/>
</dbReference>
<organism evidence="5 6">
    <name type="scientific">Streptomyces lavenduligriseus</name>
    <dbReference type="NCBI Taxonomy" id="67315"/>
    <lineage>
        <taxon>Bacteria</taxon>
        <taxon>Bacillati</taxon>
        <taxon>Actinomycetota</taxon>
        <taxon>Actinomycetes</taxon>
        <taxon>Kitasatosporales</taxon>
        <taxon>Streptomycetaceae</taxon>
        <taxon>Streptomyces</taxon>
    </lineage>
</organism>
<dbReference type="Proteomes" id="UP001202052">
    <property type="component" value="Unassembled WGS sequence"/>
</dbReference>
<dbReference type="PROSITE" id="PS51186">
    <property type="entry name" value="GNAT"/>
    <property type="match status" value="1"/>
</dbReference>
<feature type="domain" description="N-acetyltransferase" evidence="4">
    <location>
        <begin position="12"/>
        <end position="175"/>
    </location>
</feature>
<dbReference type="InterPro" id="IPR051531">
    <property type="entry name" value="N-acetyltransferase"/>
</dbReference>
<proteinExistence type="inferred from homology"/>
<keyword evidence="2" id="KW-0012">Acyltransferase</keyword>
<dbReference type="RefSeq" id="WP_249491249.1">
    <property type="nucleotide sequence ID" value="NZ_JAMCCK010000031.1"/>
</dbReference>
<comment type="caution">
    <text evidence="5">The sequence shown here is derived from an EMBL/GenBank/DDBJ whole genome shotgun (WGS) entry which is preliminary data.</text>
</comment>